<reference evidence="2" key="2">
    <citation type="submission" date="2021-04" db="EMBL/GenBank/DDBJ databases">
        <authorList>
            <person name="Gilroy R."/>
        </authorList>
    </citation>
    <scope>NUCLEOTIDE SEQUENCE</scope>
    <source>
        <strain evidence="2">ChiHejej3B27-3195</strain>
    </source>
</reference>
<dbReference type="InterPro" id="IPR036661">
    <property type="entry name" value="Luciferase-like_sf"/>
</dbReference>
<dbReference type="AlphaFoldDB" id="A0A9D1URJ9"/>
<accession>A0A9D1URJ9</accession>
<sequence length="340" mass="36493">MAPRIGFFTRLLEDSGPAERYRFALEQIRHAERHGFATAWVAQHHFNAAEGGLPSPWPLLGAAAATTSRIRLGTAVVTLPHENPLRVAEDAAVVDQLSGGRLELGVAPGASPQALEAFGYAGQDPKDLFAEKLPVLRSALRGEPQGESGLTLQPLGVQASGVGAPIRALDDRLWQATFSDRGATRAALAGDGLMLSRIQPGDVDVSLNASQRPIVEAYLENLPEHVEPRILSSRTLVVVDEENRQRVAATARERVAALAAKNYGVDPSGYSDRELLRITNSYFGTPEEVAEQLSRDEAAARSSDVSFQAHSIDPGHELTLRSIELIATAVAPQLGWELAP</sequence>
<evidence type="ECO:0000259" key="1">
    <source>
        <dbReference type="Pfam" id="PF00296"/>
    </source>
</evidence>
<reference evidence="2" key="1">
    <citation type="journal article" date="2021" name="PeerJ">
        <title>Extensive microbial diversity within the chicken gut microbiome revealed by metagenomics and culture.</title>
        <authorList>
            <person name="Gilroy R."/>
            <person name="Ravi A."/>
            <person name="Getino M."/>
            <person name="Pursley I."/>
            <person name="Horton D.L."/>
            <person name="Alikhan N.F."/>
            <person name="Baker D."/>
            <person name="Gharbi K."/>
            <person name="Hall N."/>
            <person name="Watson M."/>
            <person name="Adriaenssens E.M."/>
            <person name="Foster-Nyarko E."/>
            <person name="Jarju S."/>
            <person name="Secka A."/>
            <person name="Antonio M."/>
            <person name="Oren A."/>
            <person name="Chaudhuri R.R."/>
            <person name="La Ragione R."/>
            <person name="Hildebrand F."/>
            <person name="Pallen M.J."/>
        </authorList>
    </citation>
    <scope>NUCLEOTIDE SEQUENCE</scope>
    <source>
        <strain evidence="2">ChiHejej3B27-3195</strain>
    </source>
</reference>
<dbReference type="GO" id="GO:0016705">
    <property type="term" value="F:oxidoreductase activity, acting on paired donors, with incorporation or reduction of molecular oxygen"/>
    <property type="evidence" value="ECO:0007669"/>
    <property type="project" value="InterPro"/>
</dbReference>
<evidence type="ECO:0000313" key="2">
    <source>
        <dbReference type="EMBL" id="HIW99067.1"/>
    </source>
</evidence>
<dbReference type="InterPro" id="IPR011251">
    <property type="entry name" value="Luciferase-like_dom"/>
</dbReference>
<dbReference type="GO" id="GO:0005829">
    <property type="term" value="C:cytosol"/>
    <property type="evidence" value="ECO:0007669"/>
    <property type="project" value="TreeGrafter"/>
</dbReference>
<protein>
    <submittedName>
        <fullName evidence="2">LLM class flavin-dependent oxidoreductase</fullName>
    </submittedName>
</protein>
<comment type="caution">
    <text evidence="2">The sequence shown here is derived from an EMBL/GenBank/DDBJ whole genome shotgun (WGS) entry which is preliminary data.</text>
</comment>
<dbReference type="PANTHER" id="PTHR30137:SF15">
    <property type="entry name" value="BLL6902 PROTEIN"/>
    <property type="match status" value="1"/>
</dbReference>
<dbReference type="SUPFAM" id="SSF51679">
    <property type="entry name" value="Bacterial luciferase-like"/>
    <property type="match status" value="1"/>
</dbReference>
<dbReference type="Gene3D" id="3.20.20.30">
    <property type="entry name" value="Luciferase-like domain"/>
    <property type="match status" value="1"/>
</dbReference>
<feature type="domain" description="Luciferase-like" evidence="1">
    <location>
        <begin position="13"/>
        <end position="293"/>
    </location>
</feature>
<dbReference type="Pfam" id="PF00296">
    <property type="entry name" value="Bac_luciferase"/>
    <property type="match status" value="1"/>
</dbReference>
<dbReference type="EMBL" id="DXGD01000108">
    <property type="protein sequence ID" value="HIW99067.1"/>
    <property type="molecule type" value="Genomic_DNA"/>
</dbReference>
<name>A0A9D1URJ9_9MICC</name>
<evidence type="ECO:0000313" key="3">
    <source>
        <dbReference type="Proteomes" id="UP000824151"/>
    </source>
</evidence>
<dbReference type="InterPro" id="IPR050766">
    <property type="entry name" value="Bact_Lucif_Oxidored"/>
</dbReference>
<gene>
    <name evidence="2" type="ORF">H9871_02885</name>
</gene>
<dbReference type="Proteomes" id="UP000824151">
    <property type="component" value="Unassembled WGS sequence"/>
</dbReference>
<proteinExistence type="predicted"/>
<dbReference type="PANTHER" id="PTHR30137">
    <property type="entry name" value="LUCIFERASE-LIKE MONOOXYGENASE"/>
    <property type="match status" value="1"/>
</dbReference>
<organism evidence="2 3">
    <name type="scientific">Candidatus Nesterenkonia stercoripullorum</name>
    <dbReference type="NCBI Taxonomy" id="2838701"/>
    <lineage>
        <taxon>Bacteria</taxon>
        <taxon>Bacillati</taxon>
        <taxon>Actinomycetota</taxon>
        <taxon>Actinomycetes</taxon>
        <taxon>Micrococcales</taxon>
        <taxon>Micrococcaceae</taxon>
        <taxon>Nesterenkonia</taxon>
    </lineage>
</organism>